<dbReference type="SUPFAM" id="SSF51695">
    <property type="entry name" value="PLC-like phosphodiesterases"/>
    <property type="match status" value="1"/>
</dbReference>
<dbReference type="AlphaFoldDB" id="B0NT32"/>
<dbReference type="Proteomes" id="UP000004713">
    <property type="component" value="Unassembled WGS sequence"/>
</dbReference>
<sequence length="314" mass="35741">MSGLFNVKLKNSTMKNYAKLFKMSMALLMLEGLLGVSDLSAQNKLNTLKFDKTSQLRDFFSYKGDGTILVSGHRGGYEVGYAENCIEGLENVLTQMPAFFEIDPRLTKDSVIVLMHDATLDRTTTGRGKVKDYTWKELQSLRLKDHSGKVTDCRIPTLEEVIVWSKGKTIINLDKKDVPMSMIAALIKKHKAEKHVMLTVHTGAQARYYYDRFPDIMMSVFARNMKEFEDISISGVPWENMIAYVGRTLTPENSKICEMLHAHGVRCMISVAPTHDKLPTVEERAAKYKEEIDKRPDIIESDIPTEVWKVLHSR</sequence>
<dbReference type="HOGENOM" id="CLU_030006_9_0_10"/>
<accession>B0NT32</accession>
<dbReference type="InterPro" id="IPR030395">
    <property type="entry name" value="GP_PDE_dom"/>
</dbReference>
<organism evidence="2 3">
    <name type="scientific">Bacteroides stercoris ATCC 43183</name>
    <dbReference type="NCBI Taxonomy" id="449673"/>
    <lineage>
        <taxon>Bacteria</taxon>
        <taxon>Pseudomonadati</taxon>
        <taxon>Bacteroidota</taxon>
        <taxon>Bacteroidia</taxon>
        <taxon>Bacteroidales</taxon>
        <taxon>Bacteroidaceae</taxon>
        <taxon>Bacteroides</taxon>
    </lineage>
</organism>
<dbReference type="Pfam" id="PF03009">
    <property type="entry name" value="GDPD"/>
    <property type="match status" value="1"/>
</dbReference>
<name>B0NT32_BACSE</name>
<dbReference type="GO" id="GO:0005886">
    <property type="term" value="C:plasma membrane"/>
    <property type="evidence" value="ECO:0007669"/>
    <property type="project" value="TreeGrafter"/>
</dbReference>
<dbReference type="GO" id="GO:0070291">
    <property type="term" value="P:N-acylethanolamine metabolic process"/>
    <property type="evidence" value="ECO:0007669"/>
    <property type="project" value="TreeGrafter"/>
</dbReference>
<protein>
    <submittedName>
        <fullName evidence="2">Glycerophosphodiester phosphodiesterase family protein</fullName>
    </submittedName>
</protein>
<evidence type="ECO:0000313" key="2">
    <source>
        <dbReference type="EMBL" id="EDS14958.1"/>
    </source>
</evidence>
<dbReference type="Gene3D" id="3.20.20.190">
    <property type="entry name" value="Phosphatidylinositol (PI) phosphodiesterase"/>
    <property type="match status" value="1"/>
</dbReference>
<dbReference type="GO" id="GO:0006580">
    <property type="term" value="P:ethanolamine metabolic process"/>
    <property type="evidence" value="ECO:0007669"/>
    <property type="project" value="TreeGrafter"/>
</dbReference>
<dbReference type="CDD" id="cd08566">
    <property type="entry name" value="GDPD_AtGDE_like"/>
    <property type="match status" value="1"/>
</dbReference>
<dbReference type="EMBL" id="ABFZ02000020">
    <property type="protein sequence ID" value="EDS14958.1"/>
    <property type="molecule type" value="Genomic_DNA"/>
</dbReference>
<proteinExistence type="predicted"/>
<feature type="domain" description="GP-PDE" evidence="1">
    <location>
        <begin position="68"/>
        <end position="311"/>
    </location>
</feature>
<dbReference type="GO" id="GO:0006644">
    <property type="term" value="P:phospholipid metabolic process"/>
    <property type="evidence" value="ECO:0007669"/>
    <property type="project" value="TreeGrafter"/>
</dbReference>
<dbReference type="eggNOG" id="COG0584">
    <property type="taxonomic scope" value="Bacteria"/>
</dbReference>
<evidence type="ECO:0000259" key="1">
    <source>
        <dbReference type="PROSITE" id="PS51704"/>
    </source>
</evidence>
<evidence type="ECO:0000313" key="3">
    <source>
        <dbReference type="Proteomes" id="UP000004713"/>
    </source>
</evidence>
<dbReference type="PANTHER" id="PTHR46320:SF1">
    <property type="entry name" value="GLYCEROPHOSPHODIESTER PHOSPHODIESTERASE 1"/>
    <property type="match status" value="1"/>
</dbReference>
<dbReference type="GO" id="GO:0008889">
    <property type="term" value="F:glycerophosphodiester phosphodiesterase activity"/>
    <property type="evidence" value="ECO:0007669"/>
    <property type="project" value="TreeGrafter"/>
</dbReference>
<gene>
    <name evidence="2" type="ORF">BACSTE_02648</name>
</gene>
<reference evidence="2 3" key="2">
    <citation type="submission" date="2007-11" db="EMBL/GenBank/DDBJ databases">
        <authorList>
            <person name="Fulton L."/>
            <person name="Clifton S."/>
            <person name="Fulton B."/>
            <person name="Xu J."/>
            <person name="Minx P."/>
            <person name="Pepin K.H."/>
            <person name="Johnson M."/>
            <person name="Thiruvilangam P."/>
            <person name="Bhonagiri V."/>
            <person name="Nash W.E."/>
            <person name="Mardis E.R."/>
            <person name="Wilson R.K."/>
        </authorList>
    </citation>
    <scope>NUCLEOTIDE SEQUENCE [LARGE SCALE GENOMIC DNA]</scope>
    <source>
        <strain evidence="2 3">ATCC 43183</strain>
    </source>
</reference>
<dbReference type="PANTHER" id="PTHR46320">
    <property type="entry name" value="GLYCEROPHOSPHODIESTER PHOSPHODIESTERASE 1"/>
    <property type="match status" value="1"/>
</dbReference>
<comment type="caution">
    <text evidence="2">The sequence shown here is derived from an EMBL/GenBank/DDBJ whole genome shotgun (WGS) entry which is preliminary data.</text>
</comment>
<reference evidence="2 3" key="1">
    <citation type="submission" date="2007-11" db="EMBL/GenBank/DDBJ databases">
        <title>Draft genome sequence of Bacteroides stercoris(ATCC 43183).</title>
        <authorList>
            <person name="Sudarsanam P."/>
            <person name="Ley R."/>
            <person name="Guruge J."/>
            <person name="Turnbaugh P.J."/>
            <person name="Mahowald M."/>
            <person name="Liep D."/>
            <person name="Gordon J."/>
        </authorList>
    </citation>
    <scope>NUCLEOTIDE SEQUENCE [LARGE SCALE GENOMIC DNA]</scope>
    <source>
        <strain evidence="2 3">ATCC 43183</strain>
    </source>
</reference>
<dbReference type="InterPro" id="IPR017946">
    <property type="entry name" value="PLC-like_Pdiesterase_TIM-brl"/>
</dbReference>
<dbReference type="PROSITE" id="PS51704">
    <property type="entry name" value="GP_PDE"/>
    <property type="match status" value="1"/>
</dbReference>